<dbReference type="FunFam" id="2.40.50.140:FF:000382">
    <property type="entry name" value="Cold shock protein 1"/>
    <property type="match status" value="1"/>
</dbReference>
<dbReference type="GO" id="GO:0048443">
    <property type="term" value="P:stamen development"/>
    <property type="evidence" value="ECO:0007669"/>
    <property type="project" value="EnsemblPlants"/>
</dbReference>
<dbReference type="GO" id="GO:0003697">
    <property type="term" value="F:single-stranded DNA binding"/>
    <property type="evidence" value="ECO:0007669"/>
    <property type="project" value="EnsemblPlants"/>
</dbReference>
<dbReference type="Pfam" id="PF00098">
    <property type="entry name" value="zf-CCHC"/>
    <property type="match status" value="2"/>
</dbReference>
<dbReference type="InterPro" id="IPR001878">
    <property type="entry name" value="Znf_CCHC"/>
</dbReference>
<dbReference type="InterPro" id="IPR011129">
    <property type="entry name" value="CSD"/>
</dbReference>
<evidence type="ECO:0000256" key="7">
    <source>
        <dbReference type="ARBA" id="ARBA00060859"/>
    </source>
</evidence>
<evidence type="ECO:0000313" key="12">
    <source>
        <dbReference type="EMBL" id="KFK30467.1"/>
    </source>
</evidence>
<accession>A0A087GKR5</accession>
<dbReference type="GO" id="GO:0009269">
    <property type="term" value="P:response to desiccation"/>
    <property type="evidence" value="ECO:0007669"/>
    <property type="project" value="EnsemblPlants"/>
</dbReference>
<sequence>MSGGNNNGGERRRGSVKWFDTQKGFGFITPEDGGDDLFVHQSSIRSEGFRSLAADESVEFDVEMDNNGRPKAIEVSGPDGAPVQGNAGGGGQSGGRGGFGGGGRGGGRGSGGGYGDSYGGGGRGGGRGGSDCYKCGEPGHMARDCSQGGGGGGGYGGGGGGYGGGGGSYGGGGGGYGGGGRGGGGGGGSCYSCGESGHFARDCTSGGAR</sequence>
<dbReference type="PROSITE" id="PS00352">
    <property type="entry name" value="CSD_1"/>
    <property type="match status" value="1"/>
</dbReference>
<dbReference type="GO" id="GO:0140691">
    <property type="term" value="F:RNA folding chaperone"/>
    <property type="evidence" value="ECO:0007669"/>
    <property type="project" value="EnsemblPlants"/>
</dbReference>
<dbReference type="SUPFAM" id="SSF57756">
    <property type="entry name" value="Retrovirus zinc finger-like domains"/>
    <property type="match status" value="2"/>
</dbReference>
<comment type="similarity">
    <text evidence="7">Belongs to the cold shock protein (CSP) family.</text>
</comment>
<protein>
    <submittedName>
        <fullName evidence="12">Uncharacterized protein</fullName>
    </submittedName>
</protein>
<dbReference type="GO" id="GO:0009737">
    <property type="term" value="P:response to abscisic acid"/>
    <property type="evidence" value="ECO:0007669"/>
    <property type="project" value="EnsemblPlants"/>
</dbReference>
<dbReference type="GO" id="GO:0005829">
    <property type="term" value="C:cytosol"/>
    <property type="evidence" value="ECO:0007669"/>
    <property type="project" value="EnsemblPlants"/>
</dbReference>
<evidence type="ECO:0000256" key="8">
    <source>
        <dbReference type="PROSITE-ProRule" id="PRU00047"/>
    </source>
</evidence>
<keyword evidence="6" id="KW-0143">Chaperone</keyword>
<dbReference type="InterPro" id="IPR036875">
    <property type="entry name" value="Znf_CCHC_sf"/>
</dbReference>
<dbReference type="InterPro" id="IPR019844">
    <property type="entry name" value="CSD_CS"/>
</dbReference>
<evidence type="ECO:0000259" key="11">
    <source>
        <dbReference type="PROSITE" id="PS51857"/>
    </source>
</evidence>
<keyword evidence="5" id="KW-0694">RNA-binding</keyword>
<dbReference type="Gene3D" id="4.10.60.10">
    <property type="entry name" value="Zinc finger, CCHC-type"/>
    <property type="match status" value="1"/>
</dbReference>
<proteinExistence type="inferred from homology"/>
<dbReference type="Gene3D" id="2.40.50.140">
    <property type="entry name" value="Nucleic acid-binding proteins"/>
    <property type="match status" value="1"/>
</dbReference>
<dbReference type="OMA" id="ARDCFNS"/>
<evidence type="ECO:0000256" key="1">
    <source>
        <dbReference type="ARBA" id="ARBA00022723"/>
    </source>
</evidence>
<dbReference type="AlphaFoldDB" id="A0A087GKR5"/>
<feature type="compositionally biased region" description="Gly residues" evidence="9">
    <location>
        <begin position="86"/>
        <end position="108"/>
    </location>
</feature>
<evidence type="ECO:0000256" key="2">
    <source>
        <dbReference type="ARBA" id="ARBA00022737"/>
    </source>
</evidence>
<dbReference type="GO" id="GO:0031982">
    <property type="term" value="C:vesicle"/>
    <property type="evidence" value="ECO:0007669"/>
    <property type="project" value="EnsemblPlants"/>
</dbReference>
<name>A0A087GKR5_ARAAL</name>
<dbReference type="OrthoDB" id="422005at2759"/>
<dbReference type="PANTHER" id="PTHR46565">
    <property type="entry name" value="COLD SHOCK DOMAIN PROTEIN 2"/>
    <property type="match status" value="1"/>
</dbReference>
<keyword evidence="13" id="KW-1185">Reference proteome</keyword>
<feature type="region of interest" description="Disordered" evidence="9">
    <location>
        <begin position="76"/>
        <end position="108"/>
    </location>
</feature>
<dbReference type="GO" id="GO:0003729">
    <property type="term" value="F:mRNA binding"/>
    <property type="evidence" value="ECO:0007669"/>
    <property type="project" value="EnsemblPlants"/>
</dbReference>
<dbReference type="SMART" id="SM00343">
    <property type="entry name" value="ZnF_C2HC"/>
    <property type="match status" value="2"/>
</dbReference>
<organism evidence="12 13">
    <name type="scientific">Arabis alpina</name>
    <name type="common">Alpine rock-cress</name>
    <dbReference type="NCBI Taxonomy" id="50452"/>
    <lineage>
        <taxon>Eukaryota</taxon>
        <taxon>Viridiplantae</taxon>
        <taxon>Streptophyta</taxon>
        <taxon>Embryophyta</taxon>
        <taxon>Tracheophyta</taxon>
        <taxon>Spermatophyta</taxon>
        <taxon>Magnoliopsida</taxon>
        <taxon>eudicotyledons</taxon>
        <taxon>Gunneridae</taxon>
        <taxon>Pentapetalae</taxon>
        <taxon>rosids</taxon>
        <taxon>malvids</taxon>
        <taxon>Brassicales</taxon>
        <taxon>Brassicaceae</taxon>
        <taxon>Arabideae</taxon>
        <taxon>Arabis</taxon>
    </lineage>
</organism>
<keyword evidence="2" id="KW-0677">Repeat</keyword>
<keyword evidence="4" id="KW-0862">Zinc</keyword>
<dbReference type="PANTHER" id="PTHR46565:SF17">
    <property type="entry name" value="COLD SHOCK PROTEIN 2"/>
    <property type="match status" value="1"/>
</dbReference>
<evidence type="ECO:0000313" key="13">
    <source>
        <dbReference type="Proteomes" id="UP000029120"/>
    </source>
</evidence>
<dbReference type="GO" id="GO:0048316">
    <property type="term" value="P:seed development"/>
    <property type="evidence" value="ECO:0007669"/>
    <property type="project" value="EnsemblPlants"/>
</dbReference>
<dbReference type="PROSITE" id="PS50158">
    <property type="entry name" value="ZF_CCHC"/>
    <property type="match status" value="2"/>
</dbReference>
<dbReference type="GO" id="GO:0043457">
    <property type="term" value="P:regulation of cellular respiration"/>
    <property type="evidence" value="ECO:0007669"/>
    <property type="project" value="EnsemblPlants"/>
</dbReference>
<dbReference type="CDD" id="cd04458">
    <property type="entry name" value="CSP_CDS"/>
    <property type="match status" value="1"/>
</dbReference>
<dbReference type="EMBL" id="CM002875">
    <property type="protein sequence ID" value="KFK30467.1"/>
    <property type="molecule type" value="Genomic_DNA"/>
</dbReference>
<dbReference type="eggNOG" id="KOG3070">
    <property type="taxonomic scope" value="Eukaryota"/>
</dbReference>
<dbReference type="SMART" id="SM00357">
    <property type="entry name" value="CSP"/>
    <property type="match status" value="1"/>
</dbReference>
<evidence type="ECO:0000256" key="5">
    <source>
        <dbReference type="ARBA" id="ARBA00022884"/>
    </source>
</evidence>
<evidence type="ECO:0000256" key="3">
    <source>
        <dbReference type="ARBA" id="ARBA00022771"/>
    </source>
</evidence>
<dbReference type="GO" id="GO:0005730">
    <property type="term" value="C:nucleolus"/>
    <property type="evidence" value="ECO:0007669"/>
    <property type="project" value="EnsemblPlants"/>
</dbReference>
<dbReference type="PROSITE" id="PS51857">
    <property type="entry name" value="CSD_2"/>
    <property type="match status" value="1"/>
</dbReference>
<evidence type="ECO:0000256" key="9">
    <source>
        <dbReference type="SAM" id="MobiDB-lite"/>
    </source>
</evidence>
<feature type="domain" description="CCHC-type" evidence="10">
    <location>
        <begin position="190"/>
        <end position="205"/>
    </location>
</feature>
<evidence type="ECO:0000259" key="10">
    <source>
        <dbReference type="PROSITE" id="PS50158"/>
    </source>
</evidence>
<dbReference type="InterPro" id="IPR012340">
    <property type="entry name" value="NA-bd_OB-fold"/>
</dbReference>
<reference evidence="13" key="1">
    <citation type="journal article" date="2015" name="Nat. Plants">
        <title>Genome expansion of Arabis alpina linked with retrotransposition and reduced symmetric DNA methylation.</title>
        <authorList>
            <person name="Willing E.M."/>
            <person name="Rawat V."/>
            <person name="Mandakova T."/>
            <person name="Maumus F."/>
            <person name="James G.V."/>
            <person name="Nordstroem K.J."/>
            <person name="Becker C."/>
            <person name="Warthmann N."/>
            <person name="Chica C."/>
            <person name="Szarzynska B."/>
            <person name="Zytnicki M."/>
            <person name="Albani M.C."/>
            <person name="Kiefer C."/>
            <person name="Bergonzi S."/>
            <person name="Castaings L."/>
            <person name="Mateos J.L."/>
            <person name="Berns M.C."/>
            <person name="Bujdoso N."/>
            <person name="Piofczyk T."/>
            <person name="de Lorenzo L."/>
            <person name="Barrero-Sicilia C."/>
            <person name="Mateos I."/>
            <person name="Piednoel M."/>
            <person name="Hagmann J."/>
            <person name="Chen-Min-Tao R."/>
            <person name="Iglesias-Fernandez R."/>
            <person name="Schuster S.C."/>
            <person name="Alonso-Blanco C."/>
            <person name="Roudier F."/>
            <person name="Carbonero P."/>
            <person name="Paz-Ares J."/>
            <person name="Davis S.J."/>
            <person name="Pecinka A."/>
            <person name="Quesneville H."/>
            <person name="Colot V."/>
            <person name="Lysak M.A."/>
            <person name="Weigel D."/>
            <person name="Coupland G."/>
            <person name="Schneeberger K."/>
        </authorList>
    </citation>
    <scope>NUCLEOTIDE SEQUENCE [LARGE SCALE GENOMIC DNA]</scope>
    <source>
        <strain evidence="13">cv. Pajares</strain>
    </source>
</reference>
<dbReference type="InterPro" id="IPR002059">
    <property type="entry name" value="CSP_DNA-bd"/>
</dbReference>
<dbReference type="SUPFAM" id="SSF50249">
    <property type="entry name" value="Nucleic acid-binding proteins"/>
    <property type="match status" value="1"/>
</dbReference>
<dbReference type="GO" id="GO:0009631">
    <property type="term" value="P:cold acclimation"/>
    <property type="evidence" value="ECO:0007669"/>
    <property type="project" value="EnsemblPlants"/>
</dbReference>
<keyword evidence="3 8" id="KW-0863">Zinc-finger</keyword>
<dbReference type="Gramene" id="KFK30467">
    <property type="protein sequence ID" value="KFK30467"/>
    <property type="gene ID" value="AALP_AA7G264900"/>
</dbReference>
<dbReference type="GO" id="GO:0010228">
    <property type="term" value="P:vegetative to reproductive phase transition of meristem"/>
    <property type="evidence" value="ECO:0007669"/>
    <property type="project" value="EnsemblPlants"/>
</dbReference>
<dbReference type="GO" id="GO:0008270">
    <property type="term" value="F:zinc ion binding"/>
    <property type="evidence" value="ECO:0007669"/>
    <property type="project" value="UniProtKB-KW"/>
</dbReference>
<gene>
    <name evidence="12" type="ordered locus">AALP_Aa7g264900</name>
</gene>
<dbReference type="GO" id="GO:0003690">
    <property type="term" value="F:double-stranded DNA binding"/>
    <property type="evidence" value="ECO:0007669"/>
    <property type="project" value="EnsemblPlants"/>
</dbReference>
<evidence type="ECO:0000256" key="6">
    <source>
        <dbReference type="ARBA" id="ARBA00023186"/>
    </source>
</evidence>
<feature type="domain" description="CSD" evidence="11">
    <location>
        <begin position="11"/>
        <end position="77"/>
    </location>
</feature>
<evidence type="ECO:0000256" key="4">
    <source>
        <dbReference type="ARBA" id="ARBA00022833"/>
    </source>
</evidence>
<dbReference type="PRINTS" id="PR00050">
    <property type="entry name" value="COLDSHOCK"/>
</dbReference>
<keyword evidence="1" id="KW-0479">Metal-binding</keyword>
<dbReference type="Pfam" id="PF00313">
    <property type="entry name" value="CSD"/>
    <property type="match status" value="1"/>
</dbReference>
<dbReference type="Proteomes" id="UP000029120">
    <property type="component" value="Chromosome 7"/>
</dbReference>
<feature type="domain" description="CCHC-type" evidence="10">
    <location>
        <begin position="132"/>
        <end position="147"/>
    </location>
</feature>